<evidence type="ECO:0000256" key="2">
    <source>
        <dbReference type="PROSITE-ProRule" id="PRU00285"/>
    </source>
</evidence>
<dbReference type="InterPro" id="IPR031107">
    <property type="entry name" value="Small_HSP"/>
</dbReference>
<dbReference type="InterPro" id="IPR008978">
    <property type="entry name" value="HSP20-like_chaperone"/>
</dbReference>
<dbReference type="PROSITE" id="PS01031">
    <property type="entry name" value="SHSP"/>
    <property type="match status" value="1"/>
</dbReference>
<dbReference type="PANTHER" id="PTHR11527">
    <property type="entry name" value="HEAT-SHOCK PROTEIN 20 FAMILY MEMBER"/>
    <property type="match status" value="1"/>
</dbReference>
<dbReference type="AlphaFoldDB" id="A0A2P6QJE0"/>
<dbReference type="OMA" id="EAGEKWH"/>
<dbReference type="Gramene" id="PRQ34293">
    <property type="protein sequence ID" value="PRQ34293"/>
    <property type="gene ID" value="RchiOBHm_Chr5g0067201"/>
</dbReference>
<dbReference type="InterPro" id="IPR002068">
    <property type="entry name" value="A-crystallin/Hsp20_dom"/>
</dbReference>
<keyword evidence="6" id="KW-1185">Reference proteome</keyword>
<evidence type="ECO:0000313" key="6">
    <source>
        <dbReference type="Proteomes" id="UP000238479"/>
    </source>
</evidence>
<dbReference type="EMBL" id="PDCK01000043">
    <property type="protein sequence ID" value="PRQ34293.1"/>
    <property type="molecule type" value="Genomic_DNA"/>
</dbReference>
<comment type="similarity">
    <text evidence="2 3">Belongs to the small heat shock protein (HSP20) family.</text>
</comment>
<reference evidence="5 6" key="1">
    <citation type="journal article" date="2018" name="Nat. Genet.">
        <title>The Rosa genome provides new insights in the design of modern roses.</title>
        <authorList>
            <person name="Bendahmane M."/>
        </authorList>
    </citation>
    <scope>NUCLEOTIDE SEQUENCE [LARGE SCALE GENOMIC DNA]</scope>
    <source>
        <strain evidence="6">cv. Old Blush</strain>
    </source>
</reference>
<accession>A0A2P6QJE0</accession>
<gene>
    <name evidence="5" type="ORF">RchiOBHm_Chr5g0067201</name>
</gene>
<organism evidence="5 6">
    <name type="scientific">Rosa chinensis</name>
    <name type="common">China rose</name>
    <dbReference type="NCBI Taxonomy" id="74649"/>
    <lineage>
        <taxon>Eukaryota</taxon>
        <taxon>Viridiplantae</taxon>
        <taxon>Streptophyta</taxon>
        <taxon>Embryophyta</taxon>
        <taxon>Tracheophyta</taxon>
        <taxon>Spermatophyta</taxon>
        <taxon>Magnoliopsida</taxon>
        <taxon>eudicotyledons</taxon>
        <taxon>Gunneridae</taxon>
        <taxon>Pentapetalae</taxon>
        <taxon>rosids</taxon>
        <taxon>fabids</taxon>
        <taxon>Rosales</taxon>
        <taxon>Rosaceae</taxon>
        <taxon>Rosoideae</taxon>
        <taxon>Rosoideae incertae sedis</taxon>
        <taxon>Rosa</taxon>
    </lineage>
</organism>
<evidence type="ECO:0000313" key="5">
    <source>
        <dbReference type="EMBL" id="PRQ34293.1"/>
    </source>
</evidence>
<dbReference type="Gene3D" id="2.60.40.790">
    <property type="match status" value="1"/>
</dbReference>
<sequence length="74" mass="8613">MGLKKEEIKVGVEDDRVLHISKERKIEKEDKNETWHRVERSSGKFSKRFRLPENAEIDKIKATMENGGSQRDGS</sequence>
<evidence type="ECO:0000256" key="1">
    <source>
        <dbReference type="ARBA" id="ARBA00023016"/>
    </source>
</evidence>
<proteinExistence type="inferred from homology"/>
<dbReference type="SUPFAM" id="SSF49764">
    <property type="entry name" value="HSP20-like chaperones"/>
    <property type="match status" value="1"/>
</dbReference>
<protein>
    <submittedName>
        <fullName evidence="5">Putative small heat shock protein HSP20</fullName>
    </submittedName>
</protein>
<name>A0A2P6QJE0_ROSCH</name>
<dbReference type="Pfam" id="PF00011">
    <property type="entry name" value="HSP20"/>
    <property type="match status" value="1"/>
</dbReference>
<feature type="domain" description="SHSP" evidence="4">
    <location>
        <begin position="1"/>
        <end position="74"/>
    </location>
</feature>
<dbReference type="Proteomes" id="UP000238479">
    <property type="component" value="Chromosome 5"/>
</dbReference>
<keyword evidence="1 5" id="KW-0346">Stress response</keyword>
<evidence type="ECO:0000256" key="3">
    <source>
        <dbReference type="RuleBase" id="RU003616"/>
    </source>
</evidence>
<comment type="caution">
    <text evidence="5">The sequence shown here is derived from an EMBL/GenBank/DDBJ whole genome shotgun (WGS) entry which is preliminary data.</text>
</comment>
<evidence type="ECO:0000259" key="4">
    <source>
        <dbReference type="PROSITE" id="PS01031"/>
    </source>
</evidence>